<dbReference type="STRING" id="1391627.SAMN05216464_111138"/>
<dbReference type="AlphaFoldDB" id="A0A1G7HAG1"/>
<accession>A0A1G7HAG1</accession>
<dbReference type="RefSeq" id="WP_091152522.1">
    <property type="nucleotide sequence ID" value="NZ_FNAI01000011.1"/>
</dbReference>
<keyword evidence="2" id="KW-1185">Reference proteome</keyword>
<sequence>MHFEKTHLLHFQYHRTAYSLSVDQLCLPGGNAIFKIEMPAVRYWLIRRQDEWKFMADAPTDAAIRRLLIRKIRILSTTAYDA</sequence>
<evidence type="ECO:0000313" key="1">
    <source>
        <dbReference type="EMBL" id="SDE97375.1"/>
    </source>
</evidence>
<organism evidence="1 2">
    <name type="scientific">Mucilaginibacter pineti</name>
    <dbReference type="NCBI Taxonomy" id="1391627"/>
    <lineage>
        <taxon>Bacteria</taxon>
        <taxon>Pseudomonadati</taxon>
        <taxon>Bacteroidota</taxon>
        <taxon>Sphingobacteriia</taxon>
        <taxon>Sphingobacteriales</taxon>
        <taxon>Sphingobacteriaceae</taxon>
        <taxon>Mucilaginibacter</taxon>
    </lineage>
</organism>
<reference evidence="1 2" key="1">
    <citation type="submission" date="2016-10" db="EMBL/GenBank/DDBJ databases">
        <authorList>
            <person name="de Groot N.N."/>
        </authorList>
    </citation>
    <scope>NUCLEOTIDE SEQUENCE [LARGE SCALE GENOMIC DNA]</scope>
    <source>
        <strain evidence="1 2">47C3B</strain>
    </source>
</reference>
<gene>
    <name evidence="1" type="ORF">SAMN05216464_111138</name>
</gene>
<dbReference type="Proteomes" id="UP000199072">
    <property type="component" value="Unassembled WGS sequence"/>
</dbReference>
<evidence type="ECO:0000313" key="2">
    <source>
        <dbReference type="Proteomes" id="UP000199072"/>
    </source>
</evidence>
<protein>
    <submittedName>
        <fullName evidence="1">Uncharacterized protein</fullName>
    </submittedName>
</protein>
<dbReference type="EMBL" id="FNAI01000011">
    <property type="protein sequence ID" value="SDE97375.1"/>
    <property type="molecule type" value="Genomic_DNA"/>
</dbReference>
<name>A0A1G7HAG1_9SPHI</name>
<proteinExistence type="predicted"/>